<protein>
    <submittedName>
        <fullName evidence="2 3">Phage Tail Collar Domain</fullName>
    </submittedName>
</protein>
<dbReference type="EMBL" id="FQUA01000015">
    <property type="protein sequence ID" value="SHF05929.1"/>
    <property type="molecule type" value="Genomic_DNA"/>
</dbReference>
<dbReference type="InterPro" id="IPR037053">
    <property type="entry name" value="Phage_tail_collar_dom_sf"/>
</dbReference>
<evidence type="ECO:0000259" key="1">
    <source>
        <dbReference type="Pfam" id="PF07484"/>
    </source>
</evidence>
<dbReference type="EMBL" id="CP014223">
    <property type="protein sequence ID" value="AMJ41252.1"/>
    <property type="molecule type" value="Genomic_DNA"/>
</dbReference>
<keyword evidence="4" id="KW-1185">Reference proteome</keyword>
<evidence type="ECO:0000313" key="2">
    <source>
        <dbReference type="EMBL" id="AMJ41252.1"/>
    </source>
</evidence>
<reference evidence="5" key="4">
    <citation type="submission" date="2016-11" db="EMBL/GenBank/DDBJ databases">
        <authorList>
            <person name="Jaros S."/>
            <person name="Januszkiewicz K."/>
            <person name="Wedrychowicz H."/>
        </authorList>
    </citation>
    <scope>NUCLEOTIDE SEQUENCE [LARGE SCALE GENOMIC DNA]</scope>
    <source>
        <strain evidence="5">DSM 1682</strain>
    </source>
</reference>
<feature type="domain" description="Phage tail collar" evidence="1">
    <location>
        <begin position="6"/>
        <end position="59"/>
    </location>
</feature>
<dbReference type="Proteomes" id="UP000184204">
    <property type="component" value="Unassembled WGS sequence"/>
</dbReference>
<organism evidence="3 5">
    <name type="scientific">Anaerotignum propionicum DSM 1682</name>
    <dbReference type="NCBI Taxonomy" id="991789"/>
    <lineage>
        <taxon>Bacteria</taxon>
        <taxon>Bacillati</taxon>
        <taxon>Bacillota</taxon>
        <taxon>Clostridia</taxon>
        <taxon>Lachnospirales</taxon>
        <taxon>Anaerotignaceae</taxon>
        <taxon>Anaerotignum</taxon>
    </lineage>
</organism>
<reference evidence="3" key="3">
    <citation type="submission" date="2016-11" db="EMBL/GenBank/DDBJ databases">
        <authorList>
            <person name="Varghese N."/>
            <person name="Submissions S."/>
        </authorList>
    </citation>
    <scope>NUCLEOTIDE SEQUENCE</scope>
    <source>
        <strain evidence="3">DSM 1682</strain>
    </source>
</reference>
<dbReference type="Pfam" id="PF07484">
    <property type="entry name" value="Collar"/>
    <property type="match status" value="1"/>
</dbReference>
<name>A0A0X1U8K9_ANAPI</name>
<sequence>MDPILGQIQLFAFGFAPQGWLPCNGQTLQIMQNQALYSLLGITYGGDGRTTFGLPDLNGANKASLRTDGFLYYYIATQGYYPTRP</sequence>
<dbReference type="AlphaFoldDB" id="A0A0X1U8K9"/>
<evidence type="ECO:0000313" key="3">
    <source>
        <dbReference type="EMBL" id="SHF05929.1"/>
    </source>
</evidence>
<accession>A0A0X1U8K9</accession>
<reference evidence="4" key="2">
    <citation type="submission" date="2016-01" db="EMBL/GenBank/DDBJ databases">
        <authorList>
            <person name="Poehlein A."/>
            <person name="Schlien K."/>
            <person name="Gottschalk G."/>
            <person name="Buckel W."/>
            <person name="Daniel R."/>
        </authorList>
    </citation>
    <scope>NUCLEOTIDE SEQUENCE [LARGE SCALE GENOMIC DNA]</scope>
    <source>
        <strain evidence="4">X2</strain>
    </source>
</reference>
<dbReference type="SUPFAM" id="SSF88874">
    <property type="entry name" value="Receptor-binding domain of short tail fibre protein gp12"/>
    <property type="match status" value="1"/>
</dbReference>
<dbReference type="RefSeq" id="WP_066050134.1">
    <property type="nucleotide sequence ID" value="NZ_CP014223.1"/>
</dbReference>
<dbReference type="Proteomes" id="UP000068026">
    <property type="component" value="Chromosome"/>
</dbReference>
<dbReference type="KEGG" id="cpro:CPRO_16620"/>
<proteinExistence type="predicted"/>
<evidence type="ECO:0000313" key="5">
    <source>
        <dbReference type="Proteomes" id="UP000184204"/>
    </source>
</evidence>
<dbReference type="Gene3D" id="3.90.1340.10">
    <property type="entry name" value="Phage tail collar domain"/>
    <property type="match status" value="1"/>
</dbReference>
<reference evidence="2 4" key="1">
    <citation type="journal article" date="2016" name="Genome Announc.">
        <title>Complete Genome Sequence of the Amino Acid-Fermenting Clostridium propionicum X2 (DSM 1682).</title>
        <authorList>
            <person name="Poehlein A."/>
            <person name="Schlien K."/>
            <person name="Chowdhury N.P."/>
            <person name="Gottschalk G."/>
            <person name="Buckel W."/>
            <person name="Daniel R."/>
        </authorList>
    </citation>
    <scope>NUCLEOTIDE SEQUENCE [LARGE SCALE GENOMIC DNA]</scope>
    <source>
        <strain evidence="2 4">X2</strain>
    </source>
</reference>
<gene>
    <name evidence="2" type="ORF">CPRO_16620</name>
    <name evidence="3" type="ORF">SAMN02745151_02641</name>
</gene>
<dbReference type="InterPro" id="IPR011083">
    <property type="entry name" value="Phage_tail_collar_dom"/>
</dbReference>
<evidence type="ECO:0000313" key="4">
    <source>
        <dbReference type="Proteomes" id="UP000068026"/>
    </source>
</evidence>
<dbReference type="OrthoDB" id="9810174at2"/>